<dbReference type="PROSITE" id="PS00086">
    <property type="entry name" value="CYTOCHROME_P450"/>
    <property type="match status" value="1"/>
</dbReference>
<evidence type="ECO:0000313" key="13">
    <source>
        <dbReference type="Proteomes" id="UP001141253"/>
    </source>
</evidence>
<evidence type="ECO:0000313" key="12">
    <source>
        <dbReference type="EMBL" id="KAJ6398624.1"/>
    </source>
</evidence>
<gene>
    <name evidence="12" type="ORF">OIU77_019416</name>
</gene>
<keyword evidence="6" id="KW-1133">Transmembrane helix</keyword>
<evidence type="ECO:0000256" key="10">
    <source>
        <dbReference type="ARBA" id="ARBA00023136"/>
    </source>
</evidence>
<dbReference type="PANTHER" id="PTHR47947:SF26">
    <property type="entry name" value="CYTOCHROME P450"/>
    <property type="match status" value="1"/>
</dbReference>
<keyword evidence="5 11" id="KW-0479">Metal-binding</keyword>
<evidence type="ECO:0000256" key="1">
    <source>
        <dbReference type="ARBA" id="ARBA00001971"/>
    </source>
</evidence>
<dbReference type="Proteomes" id="UP001141253">
    <property type="component" value="Chromosome 5"/>
</dbReference>
<dbReference type="PANTHER" id="PTHR47947">
    <property type="entry name" value="CYTOCHROME P450 82C3-RELATED"/>
    <property type="match status" value="1"/>
</dbReference>
<keyword evidence="10" id="KW-0472">Membrane</keyword>
<keyword evidence="8 11" id="KW-0408">Iron</keyword>
<reference evidence="12" key="2">
    <citation type="journal article" date="2023" name="Int. J. Mol. Sci.">
        <title>De Novo Assembly and Annotation of 11 Diverse Shrub Willow (Salix) Genomes Reveals Novel Gene Organization in Sex-Linked Regions.</title>
        <authorList>
            <person name="Hyden B."/>
            <person name="Feng K."/>
            <person name="Yates T.B."/>
            <person name="Jawdy S."/>
            <person name="Cereghino C."/>
            <person name="Smart L.B."/>
            <person name="Muchero W."/>
        </authorList>
    </citation>
    <scope>NUCLEOTIDE SEQUENCE</scope>
    <source>
        <tissue evidence="12">Shoot tip</tissue>
    </source>
</reference>
<dbReference type="Pfam" id="PF00067">
    <property type="entry name" value="p450"/>
    <property type="match status" value="2"/>
</dbReference>
<evidence type="ECO:0000256" key="3">
    <source>
        <dbReference type="ARBA" id="ARBA00022617"/>
    </source>
</evidence>
<comment type="similarity">
    <text evidence="11">Belongs to the cytochrome P450 family.</text>
</comment>
<evidence type="ECO:0000256" key="8">
    <source>
        <dbReference type="ARBA" id="ARBA00023004"/>
    </source>
</evidence>
<evidence type="ECO:0000256" key="9">
    <source>
        <dbReference type="ARBA" id="ARBA00023033"/>
    </source>
</evidence>
<dbReference type="InterPro" id="IPR036396">
    <property type="entry name" value="Cyt_P450_sf"/>
</dbReference>
<accession>A0ABQ9CI28</accession>
<evidence type="ECO:0000256" key="5">
    <source>
        <dbReference type="ARBA" id="ARBA00022723"/>
    </source>
</evidence>
<dbReference type="InterPro" id="IPR017972">
    <property type="entry name" value="Cyt_P450_CS"/>
</dbReference>
<evidence type="ECO:0000256" key="11">
    <source>
        <dbReference type="RuleBase" id="RU000461"/>
    </source>
</evidence>
<keyword evidence="7 11" id="KW-0560">Oxidoreductase</keyword>
<protein>
    <recommendedName>
        <fullName evidence="14">Cytochrome P450</fullName>
    </recommendedName>
</protein>
<evidence type="ECO:0000256" key="4">
    <source>
        <dbReference type="ARBA" id="ARBA00022692"/>
    </source>
</evidence>
<comment type="caution">
    <text evidence="12">The sequence shown here is derived from an EMBL/GenBank/DDBJ whole genome shotgun (WGS) entry which is preliminary data.</text>
</comment>
<dbReference type="InterPro" id="IPR001128">
    <property type="entry name" value="Cyt_P450"/>
</dbReference>
<sequence length="215" mass="24901">MGAANYGDHWRNLRRIGNNEIFAPKRLNGFQELRKKEVKNLMKRVSRVSEENAWKVELRSMILDLTFNIVMTMLAGKRYYGEDRMKTLSKNMDLFLQRLIEEHRADRDRNTMVNHLLALQETQPQYYTDSIIKGLILAEAYKVMPFGLGRRSCPGEGLAHRLMTLTLGSLIQCFDWDTVDGKEINMDEKVATLMSRVHPLEVVLKARADLDNIIS</sequence>
<dbReference type="SUPFAM" id="SSF48264">
    <property type="entry name" value="Cytochrome P450"/>
    <property type="match status" value="1"/>
</dbReference>
<evidence type="ECO:0008006" key="14">
    <source>
        <dbReference type="Google" id="ProtNLM"/>
    </source>
</evidence>
<comment type="subcellular location">
    <subcellularLocation>
        <location evidence="2">Membrane</location>
    </subcellularLocation>
</comment>
<proteinExistence type="inferred from homology"/>
<evidence type="ECO:0000256" key="7">
    <source>
        <dbReference type="ARBA" id="ARBA00023002"/>
    </source>
</evidence>
<keyword evidence="3 11" id="KW-0349">Heme</keyword>
<evidence type="ECO:0000256" key="6">
    <source>
        <dbReference type="ARBA" id="ARBA00022989"/>
    </source>
</evidence>
<comment type="cofactor">
    <cofactor evidence="1">
        <name>heme</name>
        <dbReference type="ChEBI" id="CHEBI:30413"/>
    </cofactor>
</comment>
<evidence type="ECO:0000256" key="2">
    <source>
        <dbReference type="ARBA" id="ARBA00004370"/>
    </source>
</evidence>
<dbReference type="Gene3D" id="1.10.630.10">
    <property type="entry name" value="Cytochrome P450"/>
    <property type="match status" value="2"/>
</dbReference>
<keyword evidence="4" id="KW-0812">Transmembrane</keyword>
<name>A0ABQ9CI28_9ROSI</name>
<dbReference type="InterPro" id="IPR050651">
    <property type="entry name" value="Plant_Cytochrome_P450_Monoox"/>
</dbReference>
<dbReference type="EMBL" id="JAPFFI010000003">
    <property type="protein sequence ID" value="KAJ6398624.1"/>
    <property type="molecule type" value="Genomic_DNA"/>
</dbReference>
<keyword evidence="9 11" id="KW-0503">Monooxygenase</keyword>
<keyword evidence="13" id="KW-1185">Reference proteome</keyword>
<reference evidence="12" key="1">
    <citation type="submission" date="2022-10" db="EMBL/GenBank/DDBJ databases">
        <authorList>
            <person name="Hyden B.L."/>
            <person name="Feng K."/>
            <person name="Yates T."/>
            <person name="Jawdy S."/>
            <person name="Smart L.B."/>
            <person name="Muchero W."/>
        </authorList>
    </citation>
    <scope>NUCLEOTIDE SEQUENCE</scope>
    <source>
        <tissue evidence="12">Shoot tip</tissue>
    </source>
</reference>
<organism evidence="12 13">
    <name type="scientific">Salix suchowensis</name>
    <dbReference type="NCBI Taxonomy" id="1278906"/>
    <lineage>
        <taxon>Eukaryota</taxon>
        <taxon>Viridiplantae</taxon>
        <taxon>Streptophyta</taxon>
        <taxon>Embryophyta</taxon>
        <taxon>Tracheophyta</taxon>
        <taxon>Spermatophyta</taxon>
        <taxon>Magnoliopsida</taxon>
        <taxon>eudicotyledons</taxon>
        <taxon>Gunneridae</taxon>
        <taxon>Pentapetalae</taxon>
        <taxon>rosids</taxon>
        <taxon>fabids</taxon>
        <taxon>Malpighiales</taxon>
        <taxon>Salicaceae</taxon>
        <taxon>Saliceae</taxon>
        <taxon>Salix</taxon>
    </lineage>
</organism>